<evidence type="ECO:0000259" key="9">
    <source>
        <dbReference type="PROSITE" id="PS50016"/>
    </source>
</evidence>
<dbReference type="PROSITE" id="PS50016">
    <property type="entry name" value="ZF_PHD_2"/>
    <property type="match status" value="1"/>
</dbReference>
<evidence type="ECO:0000256" key="1">
    <source>
        <dbReference type="ARBA" id="ARBA00007269"/>
    </source>
</evidence>
<evidence type="ECO:0000259" key="10">
    <source>
        <dbReference type="PROSITE" id="PS50089"/>
    </source>
</evidence>
<feature type="domain" description="RING-type" evidence="10">
    <location>
        <begin position="82"/>
        <end position="136"/>
    </location>
</feature>
<evidence type="ECO:0000256" key="2">
    <source>
        <dbReference type="ARBA" id="ARBA00022723"/>
    </source>
</evidence>
<evidence type="ECO:0000313" key="13">
    <source>
        <dbReference type="RefSeq" id="XP_046589135.1"/>
    </source>
</evidence>
<evidence type="ECO:0000256" key="3">
    <source>
        <dbReference type="ARBA" id="ARBA00022737"/>
    </source>
</evidence>
<feature type="transmembrane region" description="Helical" evidence="8">
    <location>
        <begin position="805"/>
        <end position="826"/>
    </location>
</feature>
<dbReference type="InterPro" id="IPR034078">
    <property type="entry name" value="NFX1_fam"/>
</dbReference>
<keyword evidence="2" id="KW-0479">Metal-binding</keyword>
<dbReference type="CDD" id="cd06008">
    <property type="entry name" value="NF-X1-zinc-finger"/>
    <property type="match status" value="4"/>
</dbReference>
<keyword evidence="11" id="KW-1185">Reference proteome</keyword>
<keyword evidence="5" id="KW-0862">Zinc</keyword>
<dbReference type="InterPro" id="IPR001841">
    <property type="entry name" value="Znf_RING"/>
</dbReference>
<name>A0ABM3FM76_NEOLC</name>
<keyword evidence="8" id="KW-1133">Transmembrane helix</keyword>
<keyword evidence="8" id="KW-0472">Membrane</keyword>
<dbReference type="SUPFAM" id="SSF57850">
    <property type="entry name" value="RING/U-box"/>
    <property type="match status" value="1"/>
</dbReference>
<evidence type="ECO:0000313" key="11">
    <source>
        <dbReference type="Proteomes" id="UP000829291"/>
    </source>
</evidence>
<dbReference type="InterPro" id="IPR019787">
    <property type="entry name" value="Znf_PHD-finger"/>
</dbReference>
<evidence type="ECO:0000313" key="12">
    <source>
        <dbReference type="RefSeq" id="XP_046589134.1"/>
    </source>
</evidence>
<feature type="coiled-coil region" evidence="7">
    <location>
        <begin position="741"/>
        <end position="777"/>
    </location>
</feature>
<evidence type="ECO:0000256" key="8">
    <source>
        <dbReference type="SAM" id="Phobius"/>
    </source>
</evidence>
<dbReference type="Proteomes" id="UP000829291">
    <property type="component" value="Chromosome 2"/>
</dbReference>
<dbReference type="SMART" id="SM00438">
    <property type="entry name" value="ZnF_NFX"/>
    <property type="match status" value="10"/>
</dbReference>
<gene>
    <name evidence="12 13" type="primary">LOC107216726</name>
</gene>
<dbReference type="Pfam" id="PF01422">
    <property type="entry name" value="zf-NF-X1"/>
    <property type="match status" value="11"/>
</dbReference>
<dbReference type="RefSeq" id="XP_046589134.1">
    <property type="nucleotide sequence ID" value="XM_046733178.1"/>
</dbReference>
<keyword evidence="3" id="KW-0677">Repeat</keyword>
<reference evidence="12 13" key="1">
    <citation type="submission" date="2025-05" db="UniProtKB">
        <authorList>
            <consortium name="RefSeq"/>
        </authorList>
    </citation>
    <scope>IDENTIFICATION</scope>
    <source>
        <tissue evidence="12 13">Thorax and Abdomen</tissue>
    </source>
</reference>
<evidence type="ECO:0000256" key="5">
    <source>
        <dbReference type="ARBA" id="ARBA00022833"/>
    </source>
</evidence>
<evidence type="ECO:0000256" key="7">
    <source>
        <dbReference type="SAM" id="Coils"/>
    </source>
</evidence>
<accession>A0ABM3FM76</accession>
<organism evidence="11 13">
    <name type="scientific">Neodiprion lecontei</name>
    <name type="common">Redheaded pine sawfly</name>
    <dbReference type="NCBI Taxonomy" id="441921"/>
    <lineage>
        <taxon>Eukaryota</taxon>
        <taxon>Metazoa</taxon>
        <taxon>Ecdysozoa</taxon>
        <taxon>Arthropoda</taxon>
        <taxon>Hexapoda</taxon>
        <taxon>Insecta</taxon>
        <taxon>Pterygota</taxon>
        <taxon>Neoptera</taxon>
        <taxon>Endopterygota</taxon>
        <taxon>Hymenoptera</taxon>
        <taxon>Tenthredinoidea</taxon>
        <taxon>Diprionidae</taxon>
        <taxon>Diprioninae</taxon>
        <taxon>Neodiprion</taxon>
    </lineage>
</organism>
<dbReference type="GeneID" id="107216726"/>
<feature type="domain" description="PHD-type" evidence="9">
    <location>
        <begin position="79"/>
        <end position="138"/>
    </location>
</feature>
<dbReference type="PANTHER" id="PTHR12360">
    <property type="entry name" value="NUCLEAR TRANSCRIPTION FACTOR, X-BOX BINDING 1 NFX1"/>
    <property type="match status" value="1"/>
</dbReference>
<keyword evidence="8" id="KW-0812">Transmembrane</keyword>
<dbReference type="InterPro" id="IPR000967">
    <property type="entry name" value="Znf_NFX1"/>
</dbReference>
<evidence type="ECO:0000256" key="4">
    <source>
        <dbReference type="ARBA" id="ARBA00022771"/>
    </source>
</evidence>
<keyword evidence="4 6" id="KW-0863">Zinc-finger</keyword>
<sequence length="833" mass="93502">MNSGFKMKKFKRAQAQNQAAIERHMVTHPMVESSSDEEDETGQEILEQAVGKVLTSYQDQGGDPEKILSYLADTFQSNGAVCLICISSVKKTDAIWSCTMCYSFMHLPCIQHWIRDSLAYKRDRGISQLWACPKCRTEYAEDEAPQHYECFCGKTRDPSYQPWCVPHSCGEACGKLLQPKCGHSCVLLCHPGPCPPCPKMVSSKCYCAKSAPRPRRCNAKEWSCGAVCSRNLKCGKHTCTEMCHSGECPPCPEKVSATCHCGNKTELRPCFDTVWRCDKPCRKSLSCNVHVCQDVCHLPGDCGDCLTAKNRSCPCGKRKYKISCKQEAATCGDTCEKLLDCGAHYCNKRCHLDSCGQCLEVVTKSCKCGAHKKEIACAKVFHCDTKCKQIRLCGRHPCNKKCCDCVKKNNFNPCEKTCDRTLSCRKHKCSAPCHSGPCYPCQRTDTIQCRCGSSKIVIPCGTAKKIKPPHCNKMCKIPPICHHPKRESHKCHQGQCPPCKKQCALAHKKCGHICPVPCHTKVWVKVNGITQPAGPWEKQRDKMQLKTLPCPPCQVSVMVTCLGGHETLPWPCHKAVSSCCQRPCGQLLSCTNHTCMLLCHVVQASGDNGQPTPCEECEKPCVIPRPQGCTHTCPSICHPAPCKPCKQIVRLPCHCSINTLYIRCSELTSANEETKKEMFKCGNQCPKNYPCGHRCIDDCHPGLCERAEECNKKVKIWCKCKRLKKDISCRIIRSGGAVVECDAVCQEKKKERIQAQEAEAERKKREEELRNQREVEKFERKFKPRRKCKDKTNNEPRVKETKFNYLKWLAAILVFAIACLVAFYSVDMQMVPH</sequence>
<comment type="similarity">
    <text evidence="1">Belongs to the NFX1 family.</text>
</comment>
<dbReference type="PANTHER" id="PTHR12360:SF1">
    <property type="entry name" value="NF-X1-TYPE ZINC FINGER PROTEIN NFXL1"/>
    <property type="match status" value="1"/>
</dbReference>
<evidence type="ECO:0000256" key="6">
    <source>
        <dbReference type="PROSITE-ProRule" id="PRU00175"/>
    </source>
</evidence>
<dbReference type="RefSeq" id="XP_046589135.1">
    <property type="nucleotide sequence ID" value="XM_046733179.1"/>
</dbReference>
<proteinExistence type="inferred from homology"/>
<keyword evidence="7" id="KW-0175">Coiled coil</keyword>
<dbReference type="PROSITE" id="PS50089">
    <property type="entry name" value="ZF_RING_2"/>
    <property type="match status" value="1"/>
</dbReference>
<protein>
    <submittedName>
        <fullName evidence="12 13">NF-X1-type zinc finger protein NFXL1 isoform X1</fullName>
    </submittedName>
</protein>